<keyword evidence="3" id="KW-1185">Reference proteome</keyword>
<dbReference type="Proteomes" id="UP000324222">
    <property type="component" value="Unassembled WGS sequence"/>
</dbReference>
<sequence>MVMVVVVVSVQYHSVHSNPVNRFFQSNLVHSIPIQSVNQLSLLQFNHSFSLSSLIQSASEFNLLQSRYPACRSAHLIPTQHSQSASQAVSQPASQLANQSSHQAQQHRLSECGRGDTHCATSTIEHIDCVLQF</sequence>
<evidence type="ECO:0000313" key="3">
    <source>
        <dbReference type="Proteomes" id="UP000324222"/>
    </source>
</evidence>
<dbReference type="EMBL" id="VSRR010012023">
    <property type="protein sequence ID" value="MPC53976.1"/>
    <property type="molecule type" value="Genomic_DNA"/>
</dbReference>
<name>A0A5B7G925_PORTR</name>
<proteinExistence type="predicted"/>
<protein>
    <submittedName>
        <fullName evidence="2">Uncharacterized protein</fullName>
    </submittedName>
</protein>
<comment type="caution">
    <text evidence="2">The sequence shown here is derived from an EMBL/GenBank/DDBJ whole genome shotgun (WGS) entry which is preliminary data.</text>
</comment>
<evidence type="ECO:0000256" key="1">
    <source>
        <dbReference type="SAM" id="MobiDB-lite"/>
    </source>
</evidence>
<feature type="compositionally biased region" description="Polar residues" evidence="1">
    <location>
        <begin position="98"/>
        <end position="107"/>
    </location>
</feature>
<feature type="compositionally biased region" description="Low complexity" evidence="1">
    <location>
        <begin position="82"/>
        <end position="97"/>
    </location>
</feature>
<feature type="region of interest" description="Disordered" evidence="1">
    <location>
        <begin position="82"/>
        <end position="109"/>
    </location>
</feature>
<gene>
    <name evidence="2" type="ORF">E2C01_047881</name>
</gene>
<evidence type="ECO:0000313" key="2">
    <source>
        <dbReference type="EMBL" id="MPC53976.1"/>
    </source>
</evidence>
<dbReference type="AlphaFoldDB" id="A0A5B7G925"/>
<organism evidence="2 3">
    <name type="scientific">Portunus trituberculatus</name>
    <name type="common">Swimming crab</name>
    <name type="synonym">Neptunus trituberculatus</name>
    <dbReference type="NCBI Taxonomy" id="210409"/>
    <lineage>
        <taxon>Eukaryota</taxon>
        <taxon>Metazoa</taxon>
        <taxon>Ecdysozoa</taxon>
        <taxon>Arthropoda</taxon>
        <taxon>Crustacea</taxon>
        <taxon>Multicrustacea</taxon>
        <taxon>Malacostraca</taxon>
        <taxon>Eumalacostraca</taxon>
        <taxon>Eucarida</taxon>
        <taxon>Decapoda</taxon>
        <taxon>Pleocyemata</taxon>
        <taxon>Brachyura</taxon>
        <taxon>Eubrachyura</taxon>
        <taxon>Portunoidea</taxon>
        <taxon>Portunidae</taxon>
        <taxon>Portuninae</taxon>
        <taxon>Portunus</taxon>
    </lineage>
</organism>
<reference evidence="2 3" key="1">
    <citation type="submission" date="2019-05" db="EMBL/GenBank/DDBJ databases">
        <title>Another draft genome of Portunus trituberculatus and its Hox gene families provides insights of decapod evolution.</title>
        <authorList>
            <person name="Jeong J.-H."/>
            <person name="Song I."/>
            <person name="Kim S."/>
            <person name="Choi T."/>
            <person name="Kim D."/>
            <person name="Ryu S."/>
            <person name="Kim W."/>
        </authorList>
    </citation>
    <scope>NUCLEOTIDE SEQUENCE [LARGE SCALE GENOMIC DNA]</scope>
    <source>
        <tissue evidence="2">Muscle</tissue>
    </source>
</reference>
<accession>A0A5B7G925</accession>